<protein>
    <submittedName>
        <fullName evidence="1">Uncharacterized protein</fullName>
    </submittedName>
</protein>
<accession>A0A2P2PH49</accession>
<name>A0A2P2PH49_RHIMU</name>
<organism evidence="1">
    <name type="scientific">Rhizophora mucronata</name>
    <name type="common">Asiatic mangrove</name>
    <dbReference type="NCBI Taxonomy" id="61149"/>
    <lineage>
        <taxon>Eukaryota</taxon>
        <taxon>Viridiplantae</taxon>
        <taxon>Streptophyta</taxon>
        <taxon>Embryophyta</taxon>
        <taxon>Tracheophyta</taxon>
        <taxon>Spermatophyta</taxon>
        <taxon>Magnoliopsida</taxon>
        <taxon>eudicotyledons</taxon>
        <taxon>Gunneridae</taxon>
        <taxon>Pentapetalae</taxon>
        <taxon>rosids</taxon>
        <taxon>fabids</taxon>
        <taxon>Malpighiales</taxon>
        <taxon>Rhizophoraceae</taxon>
        <taxon>Rhizophora</taxon>
    </lineage>
</organism>
<sequence>MGPVSRQNGSPRDLVCPCTYKLWPSYWL</sequence>
<reference evidence="1" key="1">
    <citation type="submission" date="2018-02" db="EMBL/GenBank/DDBJ databases">
        <title>Rhizophora mucronata_Transcriptome.</title>
        <authorList>
            <person name="Meera S.P."/>
            <person name="Sreeshan A."/>
            <person name="Augustine A."/>
        </authorList>
    </citation>
    <scope>NUCLEOTIDE SEQUENCE</scope>
    <source>
        <tissue evidence="1">Leaf</tissue>
    </source>
</reference>
<proteinExistence type="predicted"/>
<evidence type="ECO:0000313" key="1">
    <source>
        <dbReference type="EMBL" id="MBX54066.1"/>
    </source>
</evidence>
<dbReference type="AlphaFoldDB" id="A0A2P2PH49"/>
<dbReference type="EMBL" id="GGEC01073582">
    <property type="protein sequence ID" value="MBX54066.1"/>
    <property type="molecule type" value="Transcribed_RNA"/>
</dbReference>